<proteinExistence type="inferred from homology"/>
<evidence type="ECO:0000256" key="13">
    <source>
        <dbReference type="ARBA" id="ARBA00022953"/>
    </source>
</evidence>
<evidence type="ECO:0000256" key="8">
    <source>
        <dbReference type="ARBA" id="ARBA00022695"/>
    </source>
</evidence>
<dbReference type="Pfam" id="PF14314">
    <property type="entry name" value="Methyltrans_Mon_2nd"/>
    <property type="match status" value="1"/>
</dbReference>
<evidence type="ECO:0000256" key="2">
    <source>
        <dbReference type="ARBA" id="ARBA00007934"/>
    </source>
</evidence>
<dbReference type="GO" id="GO:0005524">
    <property type="term" value="F:ATP binding"/>
    <property type="evidence" value="ECO:0007669"/>
    <property type="project" value="UniProtKB-KW"/>
</dbReference>
<dbReference type="EMBL" id="OK491502">
    <property type="protein sequence ID" value="UDL13998.1"/>
    <property type="molecule type" value="Viral_cRNA"/>
</dbReference>
<dbReference type="GO" id="GO:0044423">
    <property type="term" value="C:virion component"/>
    <property type="evidence" value="ECO:0007669"/>
    <property type="project" value="UniProtKB-KW"/>
</dbReference>
<keyword evidence="8 22" id="KW-0548">Nucleotidyltransferase</keyword>
<dbReference type="InterPro" id="IPR014023">
    <property type="entry name" value="Mononeg_RNA_pol_cat"/>
</dbReference>
<evidence type="ECO:0000256" key="19">
    <source>
        <dbReference type="ARBA" id="ARBA00047332"/>
    </source>
</evidence>
<comment type="function">
    <text evidence="1 22">RNA-directed RNA polymerase that catalyzes the replication of viral genomic RNA. The template is composed of the viral RNA tightly encapsidated by the nucleoprotein (N). The replicase mode is dependent on intracellular N protein concentration. In this mode, the polymerase replicates the whole viral genome without recognizing transcriptional signals, and the replicated genome is not caped or polyadenylated.</text>
</comment>
<dbReference type="InterPro" id="IPR025786">
    <property type="entry name" value="Mononega_L_MeTrfase"/>
</dbReference>
<keyword evidence="16" id="KW-0511">Multifunctional enzyme</keyword>
<evidence type="ECO:0000256" key="4">
    <source>
        <dbReference type="ARBA" id="ARBA00022603"/>
    </source>
</evidence>
<keyword evidence="14 22" id="KW-0506">mRNA capping</keyword>
<dbReference type="GO" id="GO:0003968">
    <property type="term" value="F:RNA-directed RNA polymerase activity"/>
    <property type="evidence" value="ECO:0007669"/>
    <property type="project" value="UniProtKB-KW"/>
</dbReference>
<evidence type="ECO:0000256" key="3">
    <source>
        <dbReference type="ARBA" id="ARBA00022484"/>
    </source>
</evidence>
<comment type="function">
    <text evidence="22">RNA-directed RNA polymerase that catalyzes the transcription of viral mRNAs, their capping and polyadenylation. The template is composed of the viral RNA tightly encapsidated by the nucleoprotein (N). The viral polymerase binds to the genomic RNA at the 3' leader promoter, and transcribes subsequently all viral mRNAs with a decreasing efficiency. The first gene is the most transcribed, and the last the least transcribed. The viral phosphoprotein acts as a processivity factor. Capping is concomitant with initiation of mRNA transcription. Indeed, a GDP polyribonucleotidyl transferase (PRNTase) adds the cap structure when the nascent RNA chain length has reached few nucleotides. Ribose 2'-O methylation of viral mRNA cap precedes and facilitates subsequent guanine-N-7 methylation, both activities being carried by the viral polymerase. Polyadenylation of mRNAs occur by a stuttering mechanism at a slipery stop site present at the end viral genes. After finishing transcription of a mRNA, the polymerase can resume transcription of the downstream gene.</text>
</comment>
<accession>A0A8K1YQQ3</accession>
<dbReference type="InterPro" id="IPR026890">
    <property type="entry name" value="Mononeg_mRNAcap"/>
</dbReference>
<keyword evidence="4 22" id="KW-0489">Methyltransferase</keyword>
<sequence length="2162" mass="247619">MSCNIKMQVLGDFGEERNERSQPLLAIHLDAPVRDAKLKTLSDLLHSSSSNLRSASNRRLLKEFETIANEGHVSWGGLTFGFYPFFKSLGKSTTYNPNLLEHQSLSDLSNIIGLTQELVTRQIGMLPSQMSSLSKLPLIDRNVLLASKPLQYYWKLKSIFEDLTILTAAGAMKSTHLLPLMKGKLNNLGNGIFSTYLTKTMKLVAGRELTLIVDKTMKINWLGTREHLLMLSDVCCQRFMVILASELAFLNNMEHYPPTDILLKVFNWGDSILAIKGNMGYDLIGSWESLIIGHLLKISEDPYVNTETFYKTMREDFIVKGGTQDQVDSLYNLIQTAIGLSISNGFQLFGLYRIWGHPTIDSSKGILKLKKLACRPRPVNMQKINLIYEKFCEYFCMAYYRKNSSWPRCNISKLPQDSYLREKISKNLPIDAQHPNYKTLDWHFLTFQKTFIIPKQFDLSELISDKAMSHTFSVLADCIKKSRNIGNAADRSVIIQWMMSEIGDPEVFLEDIDSNGFGGDETVVGVCPKERELKIIARLFGLLTFKKRMYVVLTESLIATHFLKYFPEITVMNNQAELLKKQLFATQGMAESQKPKKTAIKIVVNIDFNKWNTNMRFVETSKIFKAMDNLLGYNKLIQRTHEMFTDSILYLADGTICPDLMGSRLKPSPYVWRGHLGGIEGLRQKGWTLWTVIILKYIMQICNINAQLMGQGDNQVLICSYPASLSTEEIISTHKKFLATLEDFISDLGPPLKREETWESTSLFMYGKFPIYKGCPQPLSMKKLSRYMRSSNVGFPTVDSSLSSLSAGFFDASWMDFSLIIPCICYTFEVINSLKLHLEMSVLSLNPLIELVKRRSSFKIPDQMGGQTEVKLPRTAWGLLDNNYKILWSLFLLPRSLGGYPITWLPQVLLRGFPDPLTLDISCLLNIRRNQDKYPLLDWQQQIIDNILHPYFNSSKSYDMLGEDPLSVNLLHPSSPGDQLKRLVFDLLLSPGLKKSSRFLNFLEKVKPNQSELASFLSQMTPKVNPKIMHEIMSATVTSRAMQVIQRINKTNTLTHLMIKNHDRDLSKRIHISELNYLTSVIFQVTTNLNSHNFTCSTEIANYMRTTSWELPITGVTIASPLEAFDLHPWNDTECPENHPFREDGYILLKQFNEYSLPINKFLGPSIPYIGSETVQKVKGYGQTVTKTAAPILTRISKLLSLIGWGTDRTSNMSNVLKALLASITDISPDLFEAKFGEVSGSVEHRFHDSLTHKGCFLPILYNGSSWLSLSTSTLTKYAKGSKNVNLHFQAVMILLESWYSLIHAPYESPGYHLHINCQRCIQPISEELLDLPPLPTDFSLFPSYPNDPYFWVSKEEIELSDELHYFPQQELQVSTSVDDSHAIFHEISARYVAENFRKFVEETSTSSVSIHESKQLSVAWIFKLDVPLFLSFLIRYLFDYYIYHNIFSIQTLDPHLNGFYNFIISISPSWFSLFYPLTLERDIIINLVRAGLLIPPPGVPPSLSQWCLGFKTMLLTVIQKQGIPQLYIKFATPSRFPEFYPCWNHLVTGCLINQITFYQLREAKKWLPIEIMYQSSGTVSVESLFRLNPFNKNSPRYWKSWTQLENILNLHTWYVTYSIPDFWKQFIPDTFKVKVNPRPFPIIKGLPNLSKPLLVLKQDKKSMGFQTISLTPISLKYEKIDIGYTNFLKPLSKSTTSPYKAFSILDGLLNGLIFYPKILVVGDGAGGFSLVSQMLSPQSDITYNSKITPEYIGPQGLPGYYPSDFYYYDHIAHNIKGVGMSLMGISDISNRKWVDQMDFLHSDVVICDAEFSYEDSAVTYSALMNLLLYCQVKEVSLFIFKSYFNQITLFSIICETIHHYFESLSIQRSEYSNENGSEVYIIAKKLRSLCVLTDLKIQRDTWVFSGATSKTSIQHIIDTFSKIQLPLSVNIPSNKISEYLECPEDRSETYTLLSRFGVMLEGHYPSNLYTAWKHRIDLGSLEEWKVKKKFIINKLKANFLKTLIAQHLFYLGLLITNQTSFRGWVRIYNTGFIYLWLSKDHSWRSGVSFKRDPSGQGYCRFRINKYIPKTILHQLVKVLSRVHYFRLSKTRPQVTLHYPTPLPPLSGKYSRKHSGGARLRLPELPASKRLCLTLFGYKHEAVPESFINTSSRLNHQLLNID</sequence>
<evidence type="ECO:0000259" key="24">
    <source>
        <dbReference type="PROSITE" id="PS51590"/>
    </source>
</evidence>
<evidence type="ECO:0000256" key="11">
    <source>
        <dbReference type="ARBA" id="ARBA00022840"/>
    </source>
</evidence>
<comment type="catalytic activity">
    <reaction evidence="21 22">
        <text>GTP + H2O = GDP + phosphate + H(+)</text>
        <dbReference type="Rhea" id="RHEA:19669"/>
        <dbReference type="ChEBI" id="CHEBI:15377"/>
        <dbReference type="ChEBI" id="CHEBI:15378"/>
        <dbReference type="ChEBI" id="CHEBI:37565"/>
        <dbReference type="ChEBI" id="CHEBI:43474"/>
        <dbReference type="ChEBI" id="CHEBI:58189"/>
    </reaction>
</comment>
<evidence type="ECO:0000313" key="25">
    <source>
        <dbReference type="EMBL" id="UDL13998.1"/>
    </source>
</evidence>
<keyword evidence="12 22" id="KW-0946">Virion</keyword>
<keyword evidence="6 22" id="KW-0808">Transferase</keyword>
<comment type="catalytic activity">
    <reaction evidence="20">
        <text>a 5'-end (5'-triphosphoguanosine)-adenylyl-adenylyl-cytidylyl-adenosine in mRNA + 2 S-adenosyl-L-methionine = a 5'-end (N(7)-methyl 5'-triphosphoguanosine)-(2'-O-methyladenylyl)-adenylyl-cytidylyl-adenosine in mRNA + 2 S-adenosyl-L-homocysteine + H(+)</text>
        <dbReference type="Rhea" id="RHEA:65376"/>
        <dbReference type="Rhea" id="RHEA-COMP:16797"/>
        <dbReference type="Rhea" id="RHEA-COMP:16798"/>
        <dbReference type="ChEBI" id="CHEBI:15378"/>
        <dbReference type="ChEBI" id="CHEBI:57856"/>
        <dbReference type="ChEBI" id="CHEBI:59789"/>
        <dbReference type="ChEBI" id="CHEBI:156483"/>
        <dbReference type="ChEBI" id="CHEBI:156484"/>
        <dbReference type="EC" id="2.1.1.375"/>
    </reaction>
</comment>
<keyword evidence="13 22" id="KW-0693">Viral RNA replication</keyword>
<keyword evidence="3 22" id="KW-0696">RNA-directed RNA polymerase</keyword>
<dbReference type="PIRSF" id="PIRSF000830">
    <property type="entry name" value="RNA_pol_ParamyxoV"/>
    <property type="match status" value="1"/>
</dbReference>
<evidence type="ECO:0000256" key="21">
    <source>
        <dbReference type="ARBA" id="ARBA00048548"/>
    </source>
</evidence>
<evidence type="ECO:0000256" key="22">
    <source>
        <dbReference type="PIRNR" id="PIRNR000830"/>
    </source>
</evidence>
<keyword evidence="7 22" id="KW-0949">S-adenosyl-L-methionine</keyword>
<evidence type="ECO:0000256" key="16">
    <source>
        <dbReference type="ARBA" id="ARBA00023268"/>
    </source>
</evidence>
<evidence type="ECO:0000256" key="18">
    <source>
        <dbReference type="ARBA" id="ARBA00024499"/>
    </source>
</evidence>
<comment type="similarity">
    <text evidence="2 22">Belongs to the paramyxovirus L protein family.</text>
</comment>
<comment type="catalytic activity">
    <reaction evidence="18 22">
        <text>a 5'-end (5'-triphosphoguanosine)-(2'-O-methyladenylyl)-adenylyl-cytidylyl-adenosine in mRNA + S-adenosyl-L-methionine = a 5'-end (N(7)-methyl 5'-triphosphoguanosine)-(2'-O-methyladenylyl)-adenylyl-cytidylyl-adenosine in mRNA + S-adenosyl-L-homocysteine</text>
        <dbReference type="Rhea" id="RHEA:65440"/>
        <dbReference type="Rhea" id="RHEA-COMP:16798"/>
        <dbReference type="Rhea" id="RHEA-COMP:16801"/>
        <dbReference type="ChEBI" id="CHEBI:57856"/>
        <dbReference type="ChEBI" id="CHEBI:59789"/>
        <dbReference type="ChEBI" id="CHEBI:156482"/>
        <dbReference type="ChEBI" id="CHEBI:156483"/>
    </reaction>
</comment>
<organism evidence="25">
    <name type="scientific">Xiangshan rhabdo-like virus 4</name>
    <dbReference type="NCBI Taxonomy" id="2886227"/>
    <lineage>
        <taxon>Viruses</taxon>
        <taxon>Riboviria</taxon>
        <taxon>Orthornavirae</taxon>
        <taxon>Negarnaviricota</taxon>
        <taxon>Haploviricotina</taxon>
        <taxon>Monjiviricetes</taxon>
        <taxon>Mononegavirales</taxon>
        <taxon>Rhabdoviridae</taxon>
        <taxon>Deltarhabdovirinae</taxon>
        <taxon>Betahymrhavirus</taxon>
        <taxon>Betahymrhavirus xiangshan</taxon>
    </lineage>
</organism>
<comment type="catalytic activity">
    <reaction evidence="19 22">
        <text>a 5'-end (5'-triphosphoguanosine)-adenylyl-adenylyl-cytidylyl-adenosine in mRNA + S-adenosyl-L-methionine = a 5'-end (5'-triphosphoguanosine)-(2'-O-methyladenylyl)-adenylyl-cytidylyl-adenosine in mRNA + S-adenosyl-L-homocysteine + H(+)</text>
        <dbReference type="Rhea" id="RHEA:65380"/>
        <dbReference type="Rhea" id="RHEA-COMP:16797"/>
        <dbReference type="Rhea" id="RHEA-COMP:16801"/>
        <dbReference type="ChEBI" id="CHEBI:15378"/>
        <dbReference type="ChEBI" id="CHEBI:57856"/>
        <dbReference type="ChEBI" id="CHEBI:59789"/>
        <dbReference type="ChEBI" id="CHEBI:156482"/>
        <dbReference type="ChEBI" id="CHEBI:156484"/>
    </reaction>
</comment>
<keyword evidence="15 22" id="KW-1035">Host cytoplasm</keyword>
<evidence type="ECO:0000256" key="15">
    <source>
        <dbReference type="ARBA" id="ARBA00023200"/>
    </source>
</evidence>
<feature type="domain" description="Mononegavirus-type SAM-dependent 2'-O-MTase" evidence="24">
    <location>
        <begin position="1690"/>
        <end position="1883"/>
    </location>
</feature>
<evidence type="ECO:0000259" key="23">
    <source>
        <dbReference type="PROSITE" id="PS50526"/>
    </source>
</evidence>
<evidence type="ECO:0000256" key="14">
    <source>
        <dbReference type="ARBA" id="ARBA00023042"/>
    </source>
</evidence>
<keyword evidence="5 22" id="KW-0507">mRNA processing</keyword>
<dbReference type="Pfam" id="PF00946">
    <property type="entry name" value="Mononeg_RNA_pol"/>
    <property type="match status" value="1"/>
</dbReference>
<dbReference type="PROSITE" id="PS50526">
    <property type="entry name" value="RDRP_SSRNA_NEG_NONSEG"/>
    <property type="match status" value="1"/>
</dbReference>
<evidence type="ECO:0000256" key="6">
    <source>
        <dbReference type="ARBA" id="ARBA00022679"/>
    </source>
</evidence>
<evidence type="ECO:0000256" key="7">
    <source>
        <dbReference type="ARBA" id="ARBA00022691"/>
    </source>
</evidence>
<evidence type="ECO:0000256" key="5">
    <source>
        <dbReference type="ARBA" id="ARBA00022664"/>
    </source>
</evidence>
<evidence type="ECO:0000256" key="9">
    <source>
        <dbReference type="ARBA" id="ARBA00022741"/>
    </source>
</evidence>
<feature type="domain" description="RdRp catalytic" evidence="23">
    <location>
        <begin position="600"/>
        <end position="774"/>
    </location>
</feature>
<evidence type="ECO:0000256" key="20">
    <source>
        <dbReference type="ARBA" id="ARBA00047370"/>
    </source>
</evidence>
<evidence type="ECO:0000256" key="1">
    <source>
        <dbReference type="ARBA" id="ARBA00003132"/>
    </source>
</evidence>
<evidence type="ECO:0000256" key="17">
    <source>
        <dbReference type="ARBA" id="ARBA00024494"/>
    </source>
</evidence>
<comment type="catalytic activity">
    <reaction evidence="22">
        <text>RNA(n) + a ribonucleoside 5'-triphosphate = RNA(n+1) + diphosphate</text>
        <dbReference type="Rhea" id="RHEA:21248"/>
        <dbReference type="Rhea" id="RHEA-COMP:14527"/>
        <dbReference type="Rhea" id="RHEA-COMP:17342"/>
        <dbReference type="ChEBI" id="CHEBI:33019"/>
        <dbReference type="ChEBI" id="CHEBI:61557"/>
        <dbReference type="ChEBI" id="CHEBI:140395"/>
        <dbReference type="EC" id="2.7.7.48"/>
    </reaction>
</comment>
<protein>
    <recommendedName>
        <fullName evidence="22">RNA-directed RNA polymerase L</fullName>
        <shortName evidence="22">Protein L</shortName>
    </recommendedName>
    <alternativeName>
        <fullName evidence="22">Large structural protein</fullName>
    </alternativeName>
    <alternativeName>
        <fullName evidence="22">Replicase</fullName>
    </alternativeName>
    <alternativeName>
        <fullName evidence="22">Transcriptase</fullName>
    </alternativeName>
    <domain>
        <recommendedName>
            <fullName evidence="22">RNA-directed RNA polymerase</fullName>
            <ecNumber evidence="22">2.7.7.48</ecNumber>
        </recommendedName>
    </domain>
    <domain>
        <recommendedName>
            <fullName evidence="22">GTP phosphohydrolase</fullName>
            <ecNumber evidence="22">3.6.1.-</ecNumber>
        </recommendedName>
    </domain>
    <domain>
        <recommendedName>
            <fullName evidence="22">GDP polyribonucleotidyltransferase</fullName>
            <ecNumber evidence="22">2.7.7.88</ecNumber>
        </recommendedName>
        <alternativeName>
            <fullName evidence="22">PRNTase</fullName>
        </alternativeName>
    </domain>
    <domain>
        <recommendedName>
            <fullName evidence="22">mRNA (nucleoside-2'-O-)-methyltransferase</fullName>
            <shortName evidence="22">N1-2'-O-MTase</shortName>
            <ecNumber evidence="22">2.1.1.-</ecNumber>
        </recommendedName>
    </domain>
    <domain>
        <recommendedName>
            <fullName evidence="22">mRNA (guanine-N(7)-)-methyltransferase</fullName>
            <shortName evidence="22">G-N7-MTase</shortName>
        </recommendedName>
    </domain>
</protein>
<evidence type="ECO:0000256" key="10">
    <source>
        <dbReference type="ARBA" id="ARBA00022801"/>
    </source>
</evidence>
<comment type="catalytic activity">
    <reaction evidence="17">
        <text>a 5'-end triphospho-adenylyl-adenylyl-cytidylyl-adenosine in mRNA + GDP + H(+) = a 5'-end (5'-triphosphoguanosine)-adenylyl-adenylyl-cytidylyl-adenosine in mRNA + diphosphate</text>
        <dbReference type="Rhea" id="RHEA:65436"/>
        <dbReference type="Rhea" id="RHEA-COMP:16797"/>
        <dbReference type="Rhea" id="RHEA-COMP:16799"/>
        <dbReference type="ChEBI" id="CHEBI:15378"/>
        <dbReference type="ChEBI" id="CHEBI:33019"/>
        <dbReference type="ChEBI" id="CHEBI:58189"/>
        <dbReference type="ChEBI" id="CHEBI:156484"/>
        <dbReference type="ChEBI" id="CHEBI:156503"/>
        <dbReference type="EC" id="2.7.7.88"/>
    </reaction>
</comment>
<keyword evidence="11 22" id="KW-0067">ATP-binding</keyword>
<dbReference type="InterPro" id="IPR039530">
    <property type="entry name" value="L_methyltransferase_rhabdo"/>
</dbReference>
<comment type="subcellular location">
    <subcellularLocation>
        <location evidence="22">Virion</location>
    </subcellularLocation>
    <subcellularLocation>
        <location evidence="22">Host cytoplasm</location>
    </subcellularLocation>
</comment>
<dbReference type="InterPro" id="IPR016269">
    <property type="entry name" value="RNA-dir_pol_paramyxovirus"/>
</dbReference>
<dbReference type="PROSITE" id="PS51590">
    <property type="entry name" value="SAM_MT_MNV_L"/>
    <property type="match status" value="1"/>
</dbReference>
<dbReference type="EC" id="2.1.1.-" evidence="22"/>
<dbReference type="EC" id="3.6.1.-" evidence="22"/>
<evidence type="ECO:0000256" key="12">
    <source>
        <dbReference type="ARBA" id="ARBA00022844"/>
    </source>
</evidence>
<dbReference type="Pfam" id="PF14318">
    <property type="entry name" value="Mononeg_mRNAcap"/>
    <property type="match status" value="1"/>
</dbReference>
<dbReference type="GO" id="GO:0004482">
    <property type="term" value="F:mRNA 5'-cap (guanine-N7-)-methyltransferase activity"/>
    <property type="evidence" value="ECO:0007669"/>
    <property type="project" value="InterPro"/>
</dbReference>
<keyword evidence="9 22" id="KW-0547">Nucleotide-binding</keyword>
<reference evidence="25" key="1">
    <citation type="submission" date="2021-09" db="EMBL/GenBank/DDBJ databases">
        <authorList>
            <person name="Li N.N."/>
        </authorList>
    </citation>
    <scope>NUCLEOTIDE SEQUENCE</scope>
    <source>
        <strain evidence="25">Novel_26</strain>
    </source>
</reference>
<dbReference type="EC" id="2.7.7.88" evidence="22"/>
<keyword evidence="10" id="KW-0378">Hydrolase</keyword>
<dbReference type="GO" id="GO:0030430">
    <property type="term" value="C:host cell cytoplasm"/>
    <property type="evidence" value="ECO:0007669"/>
    <property type="project" value="UniProtKB-SubCell"/>
</dbReference>
<name>A0A8K1YQQ3_9RHAB</name>
<dbReference type="EC" id="2.7.7.48" evidence="22"/>
<dbReference type="GO" id="GO:0016787">
    <property type="term" value="F:hydrolase activity"/>
    <property type="evidence" value="ECO:0007669"/>
    <property type="project" value="UniProtKB-KW"/>
</dbReference>